<evidence type="ECO:0000313" key="1">
    <source>
        <dbReference type="EMBL" id="TFW14900.1"/>
    </source>
</evidence>
<evidence type="ECO:0000313" key="2">
    <source>
        <dbReference type="Proteomes" id="UP000297729"/>
    </source>
</evidence>
<dbReference type="RefSeq" id="WP_135204601.1">
    <property type="nucleotide sequence ID" value="NZ_SPVG01000260.1"/>
</dbReference>
<reference evidence="1 2" key="1">
    <citation type="submission" date="2019-03" db="EMBL/GenBank/DDBJ databases">
        <title>Draft Genome Sequence of Duganella callidus sp. nov., a Novel Duganella Species Isolated from Cultivated Soil.</title>
        <authorList>
            <person name="Raths R."/>
            <person name="Peta V."/>
            <person name="Bucking H."/>
        </authorList>
    </citation>
    <scope>NUCLEOTIDE SEQUENCE [LARGE SCALE GENOMIC DNA]</scope>
    <source>
        <strain evidence="1 2">DN04</strain>
    </source>
</reference>
<dbReference type="Proteomes" id="UP000297729">
    <property type="component" value="Unassembled WGS sequence"/>
</dbReference>
<sequence>MDTFTTVNSDGTVIIPKEIIEAYGILTGAQVHCVMNGCQLEMRFVGTKLPIPKTKSVSGYGMVNIEHSFAPADFDAAELFRNDRPGY</sequence>
<name>A0A4Y9S0J1_9BURK</name>
<keyword evidence="2" id="KW-1185">Reference proteome</keyword>
<protein>
    <submittedName>
        <fullName evidence="1">Uncharacterized protein</fullName>
    </submittedName>
</protein>
<gene>
    <name evidence="1" type="ORF">E4L98_26840</name>
</gene>
<dbReference type="SUPFAM" id="SSF89447">
    <property type="entry name" value="AbrB/MazE/MraZ-like"/>
    <property type="match status" value="1"/>
</dbReference>
<dbReference type="EMBL" id="SPVG01000260">
    <property type="protein sequence ID" value="TFW14900.1"/>
    <property type="molecule type" value="Genomic_DNA"/>
</dbReference>
<dbReference type="OrthoDB" id="8781503at2"/>
<organism evidence="1 2">
    <name type="scientific">Duganella callida</name>
    <dbReference type="NCBI Taxonomy" id="2561932"/>
    <lineage>
        <taxon>Bacteria</taxon>
        <taxon>Pseudomonadati</taxon>
        <taxon>Pseudomonadota</taxon>
        <taxon>Betaproteobacteria</taxon>
        <taxon>Burkholderiales</taxon>
        <taxon>Oxalobacteraceae</taxon>
        <taxon>Telluria group</taxon>
        <taxon>Duganella</taxon>
    </lineage>
</organism>
<dbReference type="AlphaFoldDB" id="A0A4Y9S0J1"/>
<proteinExistence type="predicted"/>
<comment type="caution">
    <text evidence="1">The sequence shown here is derived from an EMBL/GenBank/DDBJ whole genome shotgun (WGS) entry which is preliminary data.</text>
</comment>
<accession>A0A4Y9S0J1</accession>
<dbReference type="InterPro" id="IPR037914">
    <property type="entry name" value="SpoVT-AbrB_sf"/>
</dbReference>